<dbReference type="AlphaFoldDB" id="A0A6M4JDR0"/>
<comment type="subcellular location">
    <subcellularLocation>
        <location evidence="1">Membrane</location>
        <topology evidence="1">Single-pass membrane protein</topology>
    </subcellularLocation>
</comment>
<evidence type="ECO:0000256" key="6">
    <source>
        <dbReference type="SAM" id="Phobius"/>
    </source>
</evidence>
<comment type="similarity">
    <text evidence="2">Belongs to the LemA family.</text>
</comment>
<proteinExistence type="inferred from homology"/>
<dbReference type="RefSeq" id="WP_171113075.1">
    <property type="nucleotide sequence ID" value="NZ_CP053097.1"/>
</dbReference>
<evidence type="ECO:0000256" key="4">
    <source>
        <dbReference type="ARBA" id="ARBA00022989"/>
    </source>
</evidence>
<accession>A0A6M4JDR0</accession>
<feature type="transmembrane region" description="Helical" evidence="6">
    <location>
        <begin position="31"/>
        <end position="51"/>
    </location>
</feature>
<dbReference type="InterPro" id="IPR023353">
    <property type="entry name" value="LemA-like_dom_sf"/>
</dbReference>
<dbReference type="InterPro" id="IPR007156">
    <property type="entry name" value="MamQ_LemA"/>
</dbReference>
<sequence length="220" mass="25343">MLFDSRNEQQTVAINVDNTIQAAKASKLQKIIYYFVLLLCTIPTLGFIWILPVKYKNNFNSKQVVVQQASSTIQAAQAKRRATLLKMMDSVKSYKTHEKELLEQITKYRSQIKETTDDHINGLQKQQTLLDNITNGLKITFEQYPDLKASELYLQFSTEVVLQEDEIYAARRIYNARVNDFNSSLYTFPAIVIASNMKLYNLPFFTASETERQDVDTSSL</sequence>
<gene>
    <name evidence="7" type="ORF">HLA92_02100</name>
</gene>
<dbReference type="Pfam" id="PF04011">
    <property type="entry name" value="LemA"/>
    <property type="match status" value="1"/>
</dbReference>
<keyword evidence="5 6" id="KW-0472">Membrane</keyword>
<dbReference type="Proteomes" id="UP000502118">
    <property type="component" value="Chromosome"/>
</dbReference>
<reference evidence="7 8" key="1">
    <citation type="submission" date="2020-05" db="EMBL/GenBank/DDBJ databases">
        <title>Novel Mycoplasma species detected in Mirounga angustirostris (northern elephant seal) from the USA.</title>
        <authorList>
            <person name="Volokhov D.V."/>
        </authorList>
    </citation>
    <scope>NUCLEOTIDE SEQUENCE [LARGE SCALE GENOMIC DNA]</scope>
    <source>
        <strain evidence="7 8">Mirounga ES2806-NAS</strain>
    </source>
</reference>
<name>A0A6M4JDR0_9MOLU</name>
<evidence type="ECO:0000313" key="8">
    <source>
        <dbReference type="Proteomes" id="UP000502118"/>
    </source>
</evidence>
<evidence type="ECO:0000256" key="2">
    <source>
        <dbReference type="ARBA" id="ARBA00008854"/>
    </source>
</evidence>
<dbReference type="EMBL" id="CP053097">
    <property type="protein sequence ID" value="QJR44217.1"/>
    <property type="molecule type" value="Genomic_DNA"/>
</dbReference>
<dbReference type="SUPFAM" id="SSF140478">
    <property type="entry name" value="LemA-like"/>
    <property type="match status" value="1"/>
</dbReference>
<dbReference type="GO" id="GO:0016020">
    <property type="term" value="C:membrane"/>
    <property type="evidence" value="ECO:0007669"/>
    <property type="project" value="UniProtKB-SubCell"/>
</dbReference>
<keyword evidence="8" id="KW-1185">Reference proteome</keyword>
<evidence type="ECO:0000313" key="7">
    <source>
        <dbReference type="EMBL" id="QJR44217.1"/>
    </source>
</evidence>
<evidence type="ECO:0000256" key="5">
    <source>
        <dbReference type="ARBA" id="ARBA00023136"/>
    </source>
</evidence>
<organism evidence="7 8">
    <name type="scientific">Mycoplasma miroungirhinis</name>
    <dbReference type="NCBI Taxonomy" id="754516"/>
    <lineage>
        <taxon>Bacteria</taxon>
        <taxon>Bacillati</taxon>
        <taxon>Mycoplasmatota</taxon>
        <taxon>Mollicutes</taxon>
        <taxon>Mycoplasmataceae</taxon>
        <taxon>Mycoplasma</taxon>
    </lineage>
</organism>
<keyword evidence="4 6" id="KW-1133">Transmembrane helix</keyword>
<dbReference type="PANTHER" id="PTHR34478:SF2">
    <property type="entry name" value="MEMBRANE PROTEIN"/>
    <property type="match status" value="1"/>
</dbReference>
<keyword evidence="3 6" id="KW-0812">Transmembrane</keyword>
<dbReference type="Gene3D" id="1.20.1440.20">
    <property type="entry name" value="LemA-like domain"/>
    <property type="match status" value="1"/>
</dbReference>
<evidence type="ECO:0000256" key="1">
    <source>
        <dbReference type="ARBA" id="ARBA00004167"/>
    </source>
</evidence>
<dbReference type="PANTHER" id="PTHR34478">
    <property type="entry name" value="PROTEIN LEMA"/>
    <property type="match status" value="1"/>
</dbReference>
<dbReference type="KEGG" id="mmio:HLA92_02100"/>
<evidence type="ECO:0000256" key="3">
    <source>
        <dbReference type="ARBA" id="ARBA00022692"/>
    </source>
</evidence>
<protein>
    <submittedName>
        <fullName evidence="7">LemA family protein</fullName>
    </submittedName>
</protein>